<organism evidence="1 2">
    <name type="scientific">Datura stramonium</name>
    <name type="common">Jimsonweed</name>
    <name type="synonym">Common thornapple</name>
    <dbReference type="NCBI Taxonomy" id="4076"/>
    <lineage>
        <taxon>Eukaryota</taxon>
        <taxon>Viridiplantae</taxon>
        <taxon>Streptophyta</taxon>
        <taxon>Embryophyta</taxon>
        <taxon>Tracheophyta</taxon>
        <taxon>Spermatophyta</taxon>
        <taxon>Magnoliopsida</taxon>
        <taxon>eudicotyledons</taxon>
        <taxon>Gunneridae</taxon>
        <taxon>Pentapetalae</taxon>
        <taxon>asterids</taxon>
        <taxon>lamiids</taxon>
        <taxon>Solanales</taxon>
        <taxon>Solanaceae</taxon>
        <taxon>Solanoideae</taxon>
        <taxon>Datureae</taxon>
        <taxon>Datura</taxon>
    </lineage>
</organism>
<feature type="non-terminal residue" evidence="1">
    <location>
        <position position="55"/>
    </location>
</feature>
<dbReference type="EMBL" id="JACEIK010000868">
    <property type="protein sequence ID" value="MCD7463138.1"/>
    <property type="molecule type" value="Genomic_DNA"/>
</dbReference>
<evidence type="ECO:0000313" key="1">
    <source>
        <dbReference type="EMBL" id="MCD7463138.1"/>
    </source>
</evidence>
<name>A0ABS8SWD1_DATST</name>
<sequence length="55" mass="6343">LGYIVSEPEECNLTLVREFYANWDTSFKESTKVKIRGQVVHFTSKAFNAFIDTLV</sequence>
<comment type="caution">
    <text evidence="1">The sequence shown here is derived from an EMBL/GenBank/DDBJ whole genome shotgun (WGS) entry which is preliminary data.</text>
</comment>
<keyword evidence="2" id="KW-1185">Reference proteome</keyword>
<gene>
    <name evidence="1" type="ORF">HAX54_050028</name>
</gene>
<feature type="non-terminal residue" evidence="1">
    <location>
        <position position="1"/>
    </location>
</feature>
<evidence type="ECO:0000313" key="2">
    <source>
        <dbReference type="Proteomes" id="UP000823775"/>
    </source>
</evidence>
<protein>
    <submittedName>
        <fullName evidence="1">Uncharacterized protein</fullName>
    </submittedName>
</protein>
<reference evidence="1 2" key="1">
    <citation type="journal article" date="2021" name="BMC Genomics">
        <title>Datura genome reveals duplications of psychoactive alkaloid biosynthetic genes and high mutation rate following tissue culture.</title>
        <authorList>
            <person name="Rajewski A."/>
            <person name="Carter-House D."/>
            <person name="Stajich J."/>
            <person name="Litt A."/>
        </authorList>
    </citation>
    <scope>NUCLEOTIDE SEQUENCE [LARGE SCALE GENOMIC DNA]</scope>
    <source>
        <strain evidence="1">AR-01</strain>
    </source>
</reference>
<proteinExistence type="predicted"/>
<accession>A0ABS8SWD1</accession>
<dbReference type="Proteomes" id="UP000823775">
    <property type="component" value="Unassembled WGS sequence"/>
</dbReference>